<comment type="caution">
    <text evidence="1">The sequence shown here is derived from an EMBL/GenBank/DDBJ whole genome shotgun (WGS) entry which is preliminary data.</text>
</comment>
<reference evidence="1" key="1">
    <citation type="submission" date="2023-03" db="EMBL/GenBank/DDBJ databases">
        <title>Massive genome expansion in bonnet fungi (Mycena s.s.) driven by repeated elements and novel gene families across ecological guilds.</title>
        <authorList>
            <consortium name="Lawrence Berkeley National Laboratory"/>
            <person name="Harder C.B."/>
            <person name="Miyauchi S."/>
            <person name="Viragh M."/>
            <person name="Kuo A."/>
            <person name="Thoen E."/>
            <person name="Andreopoulos B."/>
            <person name="Lu D."/>
            <person name="Skrede I."/>
            <person name="Drula E."/>
            <person name="Henrissat B."/>
            <person name="Morin E."/>
            <person name="Kohler A."/>
            <person name="Barry K."/>
            <person name="LaButti K."/>
            <person name="Morin E."/>
            <person name="Salamov A."/>
            <person name="Lipzen A."/>
            <person name="Mereny Z."/>
            <person name="Hegedus B."/>
            <person name="Baldrian P."/>
            <person name="Stursova M."/>
            <person name="Weitz H."/>
            <person name="Taylor A."/>
            <person name="Grigoriev I.V."/>
            <person name="Nagy L.G."/>
            <person name="Martin F."/>
            <person name="Kauserud H."/>
        </authorList>
    </citation>
    <scope>NUCLEOTIDE SEQUENCE</scope>
    <source>
        <strain evidence="1">9284</strain>
    </source>
</reference>
<keyword evidence="2" id="KW-1185">Reference proteome</keyword>
<dbReference type="EMBL" id="JARKIF010000022">
    <property type="protein sequence ID" value="KAJ7616492.1"/>
    <property type="molecule type" value="Genomic_DNA"/>
</dbReference>
<gene>
    <name evidence="1" type="ORF">FB45DRAFT_934339</name>
</gene>
<evidence type="ECO:0008006" key="3">
    <source>
        <dbReference type="Google" id="ProtNLM"/>
    </source>
</evidence>
<name>A0AAD7BC29_9AGAR</name>
<organism evidence="1 2">
    <name type="scientific">Roridomyces roridus</name>
    <dbReference type="NCBI Taxonomy" id="1738132"/>
    <lineage>
        <taxon>Eukaryota</taxon>
        <taxon>Fungi</taxon>
        <taxon>Dikarya</taxon>
        <taxon>Basidiomycota</taxon>
        <taxon>Agaricomycotina</taxon>
        <taxon>Agaricomycetes</taxon>
        <taxon>Agaricomycetidae</taxon>
        <taxon>Agaricales</taxon>
        <taxon>Marasmiineae</taxon>
        <taxon>Mycenaceae</taxon>
        <taxon>Roridomyces</taxon>
    </lineage>
</organism>
<protein>
    <recommendedName>
        <fullName evidence="3">Protein kinase domain-containing protein</fullName>
    </recommendedName>
</protein>
<sequence>MYSAKIYGSESQMTFALFQESNAKEDWTEYILRHSNVRHPNILQIFGVARSASVYAVLAHNELSPYKHFLEIHCLSPIMNVYMHYRWAMEEDDAQHYMDPIIGYVPPHAQTLWIDRCSGRLCIELAPILFAGPYLDMTDTLGRNPDYSIEFDHPNAEHKVIACLEVDQYHAICTSMLMRIREISIPVSMEVNLGAIARLPSGYQSSELLEIACIDALGLYGRVDKQIVDGGWTRFYCRSSELQEDNVLCQWSIKLPHQWCWLSQAHHIFKTLDIVSDHDSYVTVRGVRFELEIPPLPTHTREGYLFVCPPKDFQTGPHSFRWPDSPWYWSLDPTGMDVLSAWQALRLGFPPITINTTLFTSSWDTAVYGGLSQFHSAKGFDPESQDLALHLGEPLYCLVAPPAFVRAQGHPRSGEVECSFTDVAVETAAANPPELPTGGDALSPRQPPVMLMPESLVPGPSLFIEEFCSMYDLGEEVLARFQAHRFKRTNGFAFVELADLTKMGFLTGEIAEIKAAISTWAKRT</sequence>
<dbReference type="Proteomes" id="UP001221142">
    <property type="component" value="Unassembled WGS sequence"/>
</dbReference>
<accession>A0AAD7BC29</accession>
<dbReference type="AlphaFoldDB" id="A0AAD7BC29"/>
<evidence type="ECO:0000313" key="2">
    <source>
        <dbReference type="Proteomes" id="UP001221142"/>
    </source>
</evidence>
<proteinExistence type="predicted"/>
<evidence type="ECO:0000313" key="1">
    <source>
        <dbReference type="EMBL" id="KAJ7616492.1"/>
    </source>
</evidence>